<name>A0A240E7I9_9GAMM</name>
<reference evidence="2" key="1">
    <citation type="submission" date="2016-09" db="EMBL/GenBank/DDBJ databases">
        <authorList>
            <person name="Varghese N."/>
            <person name="Submissions S."/>
        </authorList>
    </citation>
    <scope>NUCLEOTIDE SEQUENCE [LARGE SCALE GENOMIC DNA]</scope>
    <source>
        <strain evidence="2">ANC 4466</strain>
    </source>
</reference>
<sequence length="42" mass="4857">MIGITPFLSHPSKSLEQKILDFLQLDSVIPKTIRQDLIFILF</sequence>
<accession>A0A240E7I9</accession>
<organism evidence="1 2">
    <name type="scientific">Acinetobacter puyangensis</name>
    <dbReference type="NCBI Taxonomy" id="1096779"/>
    <lineage>
        <taxon>Bacteria</taxon>
        <taxon>Pseudomonadati</taxon>
        <taxon>Pseudomonadota</taxon>
        <taxon>Gammaproteobacteria</taxon>
        <taxon>Moraxellales</taxon>
        <taxon>Moraxellaceae</taxon>
        <taxon>Acinetobacter</taxon>
    </lineage>
</organism>
<dbReference type="Proteomes" id="UP000219042">
    <property type="component" value="Unassembled WGS sequence"/>
</dbReference>
<dbReference type="EMBL" id="OANT01000003">
    <property type="protein sequence ID" value="SNX44536.1"/>
    <property type="molecule type" value="Genomic_DNA"/>
</dbReference>
<evidence type="ECO:0000313" key="2">
    <source>
        <dbReference type="Proteomes" id="UP000219042"/>
    </source>
</evidence>
<evidence type="ECO:0000313" key="1">
    <source>
        <dbReference type="EMBL" id="SNX44536.1"/>
    </source>
</evidence>
<proteinExistence type="predicted"/>
<keyword evidence="2" id="KW-1185">Reference proteome</keyword>
<dbReference type="AlphaFoldDB" id="A0A240E7I9"/>
<gene>
    <name evidence="1" type="ORF">SAMN05421731_103274</name>
</gene>
<protein>
    <submittedName>
        <fullName evidence="1">Uncharacterized protein</fullName>
    </submittedName>
</protein>